<dbReference type="PROSITE" id="PS50835">
    <property type="entry name" value="IG_LIKE"/>
    <property type="match status" value="1"/>
</dbReference>
<evidence type="ECO:0000256" key="2">
    <source>
        <dbReference type="ARBA" id="ARBA00009752"/>
    </source>
</evidence>
<name>A0A9N7Z1R7_PLEPL</name>
<dbReference type="PANTHER" id="PTHR11890">
    <property type="entry name" value="INTERLEUKIN-1 RECEPTOR FAMILY MEMBER"/>
    <property type="match status" value="1"/>
</dbReference>
<evidence type="ECO:0000256" key="8">
    <source>
        <dbReference type="ARBA" id="ARBA00023136"/>
    </source>
</evidence>
<accession>A0A9N7Z1R7</accession>
<evidence type="ECO:0000256" key="10">
    <source>
        <dbReference type="ARBA" id="ARBA00023170"/>
    </source>
</evidence>
<dbReference type="InterPro" id="IPR036179">
    <property type="entry name" value="Ig-like_dom_sf"/>
</dbReference>
<keyword evidence="5" id="KW-0732">Signal</keyword>
<dbReference type="SUPFAM" id="SSF48726">
    <property type="entry name" value="Immunoglobulin"/>
    <property type="match status" value="1"/>
</dbReference>
<evidence type="ECO:0000256" key="12">
    <source>
        <dbReference type="ARBA" id="ARBA00023319"/>
    </source>
</evidence>
<keyword evidence="11" id="KW-0325">Glycoprotein</keyword>
<keyword evidence="10" id="KW-0675">Receptor</keyword>
<dbReference type="PANTHER" id="PTHR11890:SF22">
    <property type="entry name" value="INTERLEUKIN-1 RECEPTOR ACCESSORY PROTEIN-LIKE 1"/>
    <property type="match status" value="1"/>
</dbReference>
<dbReference type="FunFam" id="2.60.40.10:FF:000188">
    <property type="entry name" value="Interleukin-1 receptor accessory protein-like 1"/>
    <property type="match status" value="1"/>
</dbReference>
<proteinExistence type="inferred from homology"/>
<dbReference type="GO" id="GO:0045920">
    <property type="term" value="P:negative regulation of exocytosis"/>
    <property type="evidence" value="ECO:0007669"/>
    <property type="project" value="TreeGrafter"/>
</dbReference>
<keyword evidence="3" id="KW-0963">Cytoplasm</keyword>
<evidence type="ECO:0000256" key="4">
    <source>
        <dbReference type="ARBA" id="ARBA00022692"/>
    </source>
</evidence>
<dbReference type="Proteomes" id="UP001153269">
    <property type="component" value="Unassembled WGS sequence"/>
</dbReference>
<keyword evidence="17" id="KW-1185">Reference proteome</keyword>
<reference evidence="16" key="1">
    <citation type="submission" date="2020-03" db="EMBL/GenBank/DDBJ databases">
        <authorList>
            <person name="Weist P."/>
        </authorList>
    </citation>
    <scope>NUCLEOTIDE SEQUENCE</scope>
</reference>
<dbReference type="Gene3D" id="2.60.40.10">
    <property type="entry name" value="Immunoglobulins"/>
    <property type="match status" value="1"/>
</dbReference>
<evidence type="ECO:0000256" key="14">
    <source>
        <dbReference type="SAM" id="MobiDB-lite"/>
    </source>
</evidence>
<keyword evidence="8" id="KW-0472">Membrane</keyword>
<feature type="domain" description="Ig-like" evidence="15">
    <location>
        <begin position="97"/>
        <end position="167"/>
    </location>
</feature>
<keyword evidence="4" id="KW-0812">Transmembrane</keyword>
<comment type="caution">
    <text evidence="16">The sequence shown here is derived from an EMBL/GenBank/DDBJ whole genome shotgun (WGS) entry which is preliminary data.</text>
</comment>
<sequence>MADKCHALRQGLSRSKLAHSQDNWASPASVGDHPGSVWTGKVQAHREPDAVSKQLRNSTYCMKVSMSLTVAENDTDLCYNSKMRFFEKAELSKSKDIPCPGIEDYTQPGVEPEIVWYKECKPKQWRQTIERRRDTLSIKEVREDDIGNYTCELQLGNFVVRRTTELSVTAPLTDKPPKILSPSESQMSVIEMAPAHELRECTLNRNQRYTLSGIQPHLNNQHMDYRQREDSLSNSLCTL</sequence>
<keyword evidence="9" id="KW-1015">Disulfide bond</keyword>
<protein>
    <recommendedName>
        <fullName evidence="15">Ig-like domain-containing protein</fullName>
    </recommendedName>
</protein>
<dbReference type="EMBL" id="CADEAL010003919">
    <property type="protein sequence ID" value="CAB1446542.1"/>
    <property type="molecule type" value="Genomic_DNA"/>
</dbReference>
<dbReference type="InterPro" id="IPR007110">
    <property type="entry name" value="Ig-like_dom"/>
</dbReference>
<keyword evidence="6" id="KW-0677">Repeat</keyword>
<evidence type="ECO:0000313" key="16">
    <source>
        <dbReference type="EMBL" id="CAB1446542.1"/>
    </source>
</evidence>
<evidence type="ECO:0000256" key="5">
    <source>
        <dbReference type="ARBA" id="ARBA00022729"/>
    </source>
</evidence>
<dbReference type="InterPro" id="IPR003599">
    <property type="entry name" value="Ig_sub"/>
</dbReference>
<comment type="similarity">
    <text evidence="2">Belongs to the interleukin-1 receptor family.</text>
</comment>
<gene>
    <name evidence="16" type="ORF">PLEPLA_LOCUS34267</name>
</gene>
<dbReference type="GO" id="GO:0012505">
    <property type="term" value="C:endomembrane system"/>
    <property type="evidence" value="ECO:0007669"/>
    <property type="project" value="UniProtKB-SubCell"/>
</dbReference>
<evidence type="ECO:0000256" key="1">
    <source>
        <dbReference type="ARBA" id="ARBA00004496"/>
    </source>
</evidence>
<evidence type="ECO:0000313" key="17">
    <source>
        <dbReference type="Proteomes" id="UP001153269"/>
    </source>
</evidence>
<evidence type="ECO:0000256" key="9">
    <source>
        <dbReference type="ARBA" id="ARBA00023157"/>
    </source>
</evidence>
<evidence type="ECO:0000259" key="15">
    <source>
        <dbReference type="PROSITE" id="PS50835"/>
    </source>
</evidence>
<keyword evidence="12" id="KW-0393">Immunoglobulin domain</keyword>
<feature type="region of interest" description="Disordered" evidence="14">
    <location>
        <begin position="14"/>
        <end position="36"/>
    </location>
</feature>
<dbReference type="GO" id="GO:0005737">
    <property type="term" value="C:cytoplasm"/>
    <property type="evidence" value="ECO:0007669"/>
    <property type="project" value="UniProtKB-SubCell"/>
</dbReference>
<evidence type="ECO:0000256" key="6">
    <source>
        <dbReference type="ARBA" id="ARBA00022737"/>
    </source>
</evidence>
<organism evidence="16 17">
    <name type="scientific">Pleuronectes platessa</name>
    <name type="common">European plaice</name>
    <dbReference type="NCBI Taxonomy" id="8262"/>
    <lineage>
        <taxon>Eukaryota</taxon>
        <taxon>Metazoa</taxon>
        <taxon>Chordata</taxon>
        <taxon>Craniata</taxon>
        <taxon>Vertebrata</taxon>
        <taxon>Euteleostomi</taxon>
        <taxon>Actinopterygii</taxon>
        <taxon>Neopterygii</taxon>
        <taxon>Teleostei</taxon>
        <taxon>Neoteleostei</taxon>
        <taxon>Acanthomorphata</taxon>
        <taxon>Carangaria</taxon>
        <taxon>Pleuronectiformes</taxon>
        <taxon>Pleuronectoidei</taxon>
        <taxon>Pleuronectidae</taxon>
        <taxon>Pleuronectes</taxon>
    </lineage>
</organism>
<evidence type="ECO:0000256" key="13">
    <source>
        <dbReference type="ARBA" id="ARBA00046288"/>
    </source>
</evidence>
<dbReference type="InterPro" id="IPR013783">
    <property type="entry name" value="Ig-like_fold"/>
</dbReference>
<dbReference type="InterPro" id="IPR015621">
    <property type="entry name" value="IL-1_rcpt_fam"/>
</dbReference>
<evidence type="ECO:0000256" key="11">
    <source>
        <dbReference type="ARBA" id="ARBA00023180"/>
    </source>
</evidence>
<dbReference type="SMART" id="SM00409">
    <property type="entry name" value="IG"/>
    <property type="match status" value="1"/>
</dbReference>
<comment type="subcellular location">
    <subcellularLocation>
        <location evidence="1">Cytoplasm</location>
    </subcellularLocation>
    <subcellularLocation>
        <location evidence="13">Endomembrane system</location>
        <topology evidence="13">Single-pass type I membrane protein</topology>
    </subcellularLocation>
</comment>
<evidence type="ECO:0000256" key="7">
    <source>
        <dbReference type="ARBA" id="ARBA00022989"/>
    </source>
</evidence>
<dbReference type="AlphaFoldDB" id="A0A9N7Z1R7"/>
<keyword evidence="7" id="KW-1133">Transmembrane helix</keyword>
<evidence type="ECO:0000256" key="3">
    <source>
        <dbReference type="ARBA" id="ARBA00022490"/>
    </source>
</evidence>